<feature type="coiled-coil region" evidence="1">
    <location>
        <begin position="361"/>
        <end position="388"/>
    </location>
</feature>
<organism evidence="3 4">
    <name type="scientific">Zootermopsis nevadensis</name>
    <name type="common">Dampwood termite</name>
    <dbReference type="NCBI Taxonomy" id="136037"/>
    <lineage>
        <taxon>Eukaryota</taxon>
        <taxon>Metazoa</taxon>
        <taxon>Ecdysozoa</taxon>
        <taxon>Arthropoda</taxon>
        <taxon>Hexapoda</taxon>
        <taxon>Insecta</taxon>
        <taxon>Pterygota</taxon>
        <taxon>Neoptera</taxon>
        <taxon>Polyneoptera</taxon>
        <taxon>Dictyoptera</taxon>
        <taxon>Blattodea</taxon>
        <taxon>Blattoidea</taxon>
        <taxon>Termitoidae</taxon>
        <taxon>Termopsidae</taxon>
        <taxon>Zootermopsis</taxon>
    </lineage>
</organism>
<dbReference type="OrthoDB" id="5575722at2759"/>
<keyword evidence="1" id="KW-0175">Coiled coil</keyword>
<reference evidence="3 4" key="1">
    <citation type="journal article" date="2014" name="Nat. Commun.">
        <title>Molecular traces of alternative social organization in a termite genome.</title>
        <authorList>
            <person name="Terrapon N."/>
            <person name="Li C."/>
            <person name="Robertson H.M."/>
            <person name="Ji L."/>
            <person name="Meng X."/>
            <person name="Booth W."/>
            <person name="Chen Z."/>
            <person name="Childers C.P."/>
            <person name="Glastad K.M."/>
            <person name="Gokhale K."/>
            <person name="Gowin J."/>
            <person name="Gronenberg W."/>
            <person name="Hermansen R.A."/>
            <person name="Hu H."/>
            <person name="Hunt B.G."/>
            <person name="Huylmans A.K."/>
            <person name="Khalil S.M."/>
            <person name="Mitchell R.D."/>
            <person name="Munoz-Torres M.C."/>
            <person name="Mustard J.A."/>
            <person name="Pan H."/>
            <person name="Reese J.T."/>
            <person name="Scharf M.E."/>
            <person name="Sun F."/>
            <person name="Vogel H."/>
            <person name="Xiao J."/>
            <person name="Yang W."/>
            <person name="Yang Z."/>
            <person name="Yang Z."/>
            <person name="Zhou J."/>
            <person name="Zhu J."/>
            <person name="Brent C.S."/>
            <person name="Elsik C.G."/>
            <person name="Goodisman M.A."/>
            <person name="Liberles D.A."/>
            <person name="Roe R.M."/>
            <person name="Vargo E.L."/>
            <person name="Vilcinskas A."/>
            <person name="Wang J."/>
            <person name="Bornberg-Bauer E."/>
            <person name="Korb J."/>
            <person name="Zhang G."/>
            <person name="Liebig J."/>
        </authorList>
    </citation>
    <scope>NUCLEOTIDE SEQUENCE [LARGE SCALE GENOMIC DNA]</scope>
    <source>
        <tissue evidence="3">Whole organism</tissue>
    </source>
</reference>
<evidence type="ECO:0000259" key="2">
    <source>
        <dbReference type="Pfam" id="PF14661"/>
    </source>
</evidence>
<dbReference type="Proteomes" id="UP000027135">
    <property type="component" value="Unassembled WGS sequence"/>
</dbReference>
<dbReference type="InterPro" id="IPR026797">
    <property type="entry name" value="HAUS_6"/>
</dbReference>
<protein>
    <submittedName>
        <fullName evidence="3">HAUS augmin-like complex subunit 6</fullName>
    </submittedName>
</protein>
<feature type="coiled-coil region" evidence="1">
    <location>
        <begin position="188"/>
        <end position="222"/>
    </location>
</feature>
<dbReference type="eggNOG" id="ENOG502QV4W">
    <property type="taxonomic scope" value="Eukaryota"/>
</dbReference>
<keyword evidence="4" id="KW-1185">Reference proteome</keyword>
<dbReference type="PANTHER" id="PTHR16151:SF2">
    <property type="entry name" value="HAUS AUGMIN-LIKE COMPLEX SUBUNIT 6"/>
    <property type="match status" value="1"/>
</dbReference>
<dbReference type="GO" id="GO:0051225">
    <property type="term" value="P:spindle assembly"/>
    <property type="evidence" value="ECO:0007669"/>
    <property type="project" value="InterPro"/>
</dbReference>
<dbReference type="InParanoid" id="A0A067R2W2"/>
<gene>
    <name evidence="3" type="ORF">L798_08824</name>
</gene>
<evidence type="ECO:0000313" key="4">
    <source>
        <dbReference type="Proteomes" id="UP000027135"/>
    </source>
</evidence>
<dbReference type="AlphaFoldDB" id="A0A067R2W2"/>
<feature type="domain" description="HAUS augmin-like complex subunit 6 N-terminal" evidence="2">
    <location>
        <begin position="24"/>
        <end position="204"/>
    </location>
</feature>
<dbReference type="GO" id="GO:0008017">
    <property type="term" value="F:microtubule binding"/>
    <property type="evidence" value="ECO:0007669"/>
    <property type="project" value="TreeGrafter"/>
</dbReference>
<sequence length="636" mass="71862">MVREDIHSLIHCNFQQLHFLHPIPFTFKEGMFKVPNVKGFQDSMHYLLSIVDPVKCAMMIPWPLLDKKGESQFRITVKTLLMEINGAYPEANLPKIFLSFFMNPGGEKFANFMWKLTKFVLFRSLCQTYGTSDVLFPPRTFSNDSLASAKLSLVQAMTECTTQKAIANQLKIDSLMSQECERQCSIQLSELEARVKTYDNLLKELVEELAVSTEMKEKLSCNFYDSSVIAEWVADVEVEGRVIEAIIHVLKKTGINVTNLLDTIRLAENNDASQLCLDANGFNIHTASRKSMDNDLKEIMKEMQDGKLSVSEFIHSLIGLQASLIDYIDGKGLKNMTMVLPELHSVKSEFQEHEVLFNAVETKLQETLNEVQNNYEALCKEFRTLKSKPTAAVEMSSSIISSETASTSTDDVYITHQTPVRGVNRSLCVKQTENEAVVNIKLDPQLLQTPELERKLNSPLHVANKSRTRKEYETPARKSIYVLPATTSKTSCATDLRSLTSSLMKKKKSVEITQQFQSVSRPYMSHDARSTSSVSKELFEESTKEAGEKFSHIPASSYDNESSTHFLVDDSLDDIIESDHFLAVSESDVTSSPASLLCSPPLIETEEGTSRKENRRKSLDVFIQRYLKFRHNAELT</sequence>
<dbReference type="Pfam" id="PF14661">
    <property type="entry name" value="HAUS6_N"/>
    <property type="match status" value="1"/>
</dbReference>
<evidence type="ECO:0000313" key="3">
    <source>
        <dbReference type="EMBL" id="KDR17259.1"/>
    </source>
</evidence>
<proteinExistence type="predicted"/>
<dbReference type="GO" id="GO:0070652">
    <property type="term" value="C:HAUS complex"/>
    <property type="evidence" value="ECO:0007669"/>
    <property type="project" value="InterPro"/>
</dbReference>
<name>A0A067R2W2_ZOONE</name>
<dbReference type="STRING" id="136037.A0A067R2W2"/>
<evidence type="ECO:0000256" key="1">
    <source>
        <dbReference type="SAM" id="Coils"/>
    </source>
</evidence>
<dbReference type="InterPro" id="IPR028163">
    <property type="entry name" value="HAUS_6_N"/>
</dbReference>
<dbReference type="GO" id="GO:1990498">
    <property type="term" value="C:mitotic spindle microtubule"/>
    <property type="evidence" value="ECO:0007669"/>
    <property type="project" value="TreeGrafter"/>
</dbReference>
<dbReference type="EMBL" id="KK852747">
    <property type="protein sequence ID" value="KDR17259.1"/>
    <property type="molecule type" value="Genomic_DNA"/>
</dbReference>
<dbReference type="PANTHER" id="PTHR16151">
    <property type="entry name" value="HAUS AUGMIN-LIKE COMPLEX SUBUNIT 6"/>
    <property type="match status" value="1"/>
</dbReference>
<accession>A0A067R2W2</accession>